<sequence>TTLIKAPIVKDTIGTAPERKACTTGSADGLTFVVAAIDTTVSNYSSAYCSAGANRGQYRKITTGAVAGQTVLVPFTYDIAVGDIFCIANIKEGLAHVDLDTQFQGIDSSPALASYFVVYVHELNLEEAGK</sequence>
<comment type="caution">
    <text evidence="1">The sequence shown here is derived from an EMBL/GenBank/DDBJ whole genome shotgun (WGS) entry which is preliminary data.</text>
</comment>
<name>A0A2M7GZN0_9BACT</name>
<feature type="non-terminal residue" evidence="1">
    <location>
        <position position="1"/>
    </location>
</feature>
<feature type="non-terminal residue" evidence="1">
    <location>
        <position position="130"/>
    </location>
</feature>
<proteinExistence type="predicted"/>
<protein>
    <submittedName>
        <fullName evidence="1">Uncharacterized protein</fullName>
    </submittedName>
</protein>
<evidence type="ECO:0000313" key="2">
    <source>
        <dbReference type="Proteomes" id="UP000230025"/>
    </source>
</evidence>
<accession>A0A2M7GZN0</accession>
<organism evidence="1 2">
    <name type="scientific">bacterium (Candidatus Ratteibacteria) CG15_BIG_FIL_POST_REV_8_21_14_020_41_12</name>
    <dbReference type="NCBI Taxonomy" id="2014291"/>
    <lineage>
        <taxon>Bacteria</taxon>
        <taxon>Candidatus Ratteibacteria</taxon>
    </lineage>
</organism>
<reference evidence="2" key="1">
    <citation type="submission" date="2017-09" db="EMBL/GenBank/DDBJ databases">
        <title>Depth-based differentiation of microbial function through sediment-hosted aquifers and enrichment of novel symbionts in the deep terrestrial subsurface.</title>
        <authorList>
            <person name="Probst A.J."/>
            <person name="Ladd B."/>
            <person name="Jarett J.K."/>
            <person name="Geller-Mcgrath D.E."/>
            <person name="Sieber C.M.K."/>
            <person name="Emerson J.B."/>
            <person name="Anantharaman K."/>
            <person name="Thomas B.C."/>
            <person name="Malmstrom R."/>
            <person name="Stieglmeier M."/>
            <person name="Klingl A."/>
            <person name="Woyke T."/>
            <person name="Ryan C.M."/>
            <person name="Banfield J.F."/>
        </authorList>
    </citation>
    <scope>NUCLEOTIDE SEQUENCE [LARGE SCALE GENOMIC DNA]</scope>
</reference>
<dbReference type="Proteomes" id="UP000230025">
    <property type="component" value="Unassembled WGS sequence"/>
</dbReference>
<dbReference type="EMBL" id="PFFY01000084">
    <property type="protein sequence ID" value="PIW33947.1"/>
    <property type="molecule type" value="Genomic_DNA"/>
</dbReference>
<evidence type="ECO:0000313" key="1">
    <source>
        <dbReference type="EMBL" id="PIW33947.1"/>
    </source>
</evidence>
<dbReference type="AlphaFoldDB" id="A0A2M7GZN0"/>
<gene>
    <name evidence="1" type="ORF">COW28_01890</name>
</gene>